<keyword evidence="5" id="KW-1185">Reference proteome</keyword>
<evidence type="ECO:0000256" key="2">
    <source>
        <dbReference type="SAM" id="MobiDB-lite"/>
    </source>
</evidence>
<dbReference type="InterPro" id="IPR001878">
    <property type="entry name" value="Znf_CCHC"/>
</dbReference>
<protein>
    <recommendedName>
        <fullName evidence="3">CCHC-type domain-containing protein</fullName>
    </recommendedName>
</protein>
<feature type="region of interest" description="Disordered" evidence="2">
    <location>
        <begin position="189"/>
        <end position="217"/>
    </location>
</feature>
<evidence type="ECO:0000256" key="1">
    <source>
        <dbReference type="PROSITE-ProRule" id="PRU00047"/>
    </source>
</evidence>
<dbReference type="AlphaFoldDB" id="A0A8S3PZ83"/>
<reference evidence="4" key="1">
    <citation type="submission" date="2021-03" db="EMBL/GenBank/DDBJ databases">
        <authorList>
            <person name="Bekaert M."/>
        </authorList>
    </citation>
    <scope>NUCLEOTIDE SEQUENCE</scope>
</reference>
<sequence>MYGERQDNRDEDTRQTPARAYGDRQPQNPYNQGYTPVSPQGVTTGGRYGQQAYPMRIGPGKTQGDLTAEVMGGRYEDHPEVFHEYQVPKVMATMAPERAPGSTWKSELEKTNKKFENKLGQIHEILDDMMDQSRKLLTRPTASYKRMLPLGRSQSRSPSPYRGSGWESVCYHCYKPGHLQNECPDLRSKERSVSFADQTRTTPNPLNSNGEAPEARASPPKIEFGLLTDVQFREQNVGAVTLGYHCPESVCPGKEVMPKKTTRGRRGVTIRV</sequence>
<feature type="compositionally biased region" description="Basic and acidic residues" evidence="2">
    <location>
        <begin position="1"/>
        <end position="14"/>
    </location>
</feature>
<dbReference type="SUPFAM" id="SSF57756">
    <property type="entry name" value="Retrovirus zinc finger-like domains"/>
    <property type="match status" value="1"/>
</dbReference>
<dbReference type="GO" id="GO:0003676">
    <property type="term" value="F:nucleic acid binding"/>
    <property type="evidence" value="ECO:0007669"/>
    <property type="project" value="InterPro"/>
</dbReference>
<dbReference type="OrthoDB" id="3863715at2759"/>
<keyword evidence="1" id="KW-0863">Zinc-finger</keyword>
<feature type="compositionally biased region" description="Polar residues" evidence="2">
    <location>
        <begin position="25"/>
        <end position="42"/>
    </location>
</feature>
<dbReference type="PROSITE" id="PS50158">
    <property type="entry name" value="ZF_CCHC"/>
    <property type="match status" value="1"/>
</dbReference>
<accession>A0A8S3PZ83</accession>
<evidence type="ECO:0000259" key="3">
    <source>
        <dbReference type="PROSITE" id="PS50158"/>
    </source>
</evidence>
<name>A0A8S3PZ83_MYTED</name>
<comment type="caution">
    <text evidence="4">The sequence shown here is derived from an EMBL/GenBank/DDBJ whole genome shotgun (WGS) entry which is preliminary data.</text>
</comment>
<dbReference type="InterPro" id="IPR036875">
    <property type="entry name" value="Znf_CCHC_sf"/>
</dbReference>
<dbReference type="Gene3D" id="4.10.60.10">
    <property type="entry name" value="Zinc finger, CCHC-type"/>
    <property type="match status" value="1"/>
</dbReference>
<dbReference type="Proteomes" id="UP000683360">
    <property type="component" value="Unassembled WGS sequence"/>
</dbReference>
<feature type="domain" description="CCHC-type" evidence="3">
    <location>
        <begin position="170"/>
        <end position="185"/>
    </location>
</feature>
<feature type="compositionally biased region" description="Polar residues" evidence="2">
    <location>
        <begin position="195"/>
        <end position="210"/>
    </location>
</feature>
<keyword evidence="1" id="KW-0479">Metal-binding</keyword>
<dbReference type="SMART" id="SM00343">
    <property type="entry name" value="ZnF_C2HC"/>
    <property type="match status" value="1"/>
</dbReference>
<dbReference type="EMBL" id="CAJPWZ010000291">
    <property type="protein sequence ID" value="CAG2189369.1"/>
    <property type="molecule type" value="Genomic_DNA"/>
</dbReference>
<proteinExistence type="predicted"/>
<keyword evidence="1" id="KW-0862">Zinc</keyword>
<organism evidence="4 5">
    <name type="scientific">Mytilus edulis</name>
    <name type="common">Blue mussel</name>
    <dbReference type="NCBI Taxonomy" id="6550"/>
    <lineage>
        <taxon>Eukaryota</taxon>
        <taxon>Metazoa</taxon>
        <taxon>Spiralia</taxon>
        <taxon>Lophotrochozoa</taxon>
        <taxon>Mollusca</taxon>
        <taxon>Bivalvia</taxon>
        <taxon>Autobranchia</taxon>
        <taxon>Pteriomorphia</taxon>
        <taxon>Mytilida</taxon>
        <taxon>Mytiloidea</taxon>
        <taxon>Mytilidae</taxon>
        <taxon>Mytilinae</taxon>
        <taxon>Mytilus</taxon>
    </lineage>
</organism>
<dbReference type="GO" id="GO:0008270">
    <property type="term" value="F:zinc ion binding"/>
    <property type="evidence" value="ECO:0007669"/>
    <property type="project" value="UniProtKB-KW"/>
</dbReference>
<gene>
    <name evidence="4" type="ORF">MEDL_4750</name>
</gene>
<evidence type="ECO:0000313" key="4">
    <source>
        <dbReference type="EMBL" id="CAG2189369.1"/>
    </source>
</evidence>
<feature type="region of interest" description="Disordered" evidence="2">
    <location>
        <begin position="1"/>
        <end position="64"/>
    </location>
</feature>
<evidence type="ECO:0000313" key="5">
    <source>
        <dbReference type="Proteomes" id="UP000683360"/>
    </source>
</evidence>